<dbReference type="Proteomes" id="UP000054485">
    <property type="component" value="Unassembled WGS sequence"/>
</dbReference>
<reference evidence="2" key="2">
    <citation type="submission" date="2015-01" db="EMBL/GenBank/DDBJ databases">
        <title>Evolutionary Origins and Diversification of the Mycorrhizal Mutualists.</title>
        <authorList>
            <consortium name="DOE Joint Genome Institute"/>
            <consortium name="Mycorrhizal Genomics Consortium"/>
            <person name="Kohler A."/>
            <person name="Kuo A."/>
            <person name="Nagy L.G."/>
            <person name="Floudas D."/>
            <person name="Copeland A."/>
            <person name="Barry K.W."/>
            <person name="Cichocki N."/>
            <person name="Veneault-Fourrey C."/>
            <person name="LaButti K."/>
            <person name="Lindquist E.A."/>
            <person name="Lipzen A."/>
            <person name="Lundell T."/>
            <person name="Morin E."/>
            <person name="Murat C."/>
            <person name="Riley R."/>
            <person name="Ohm R."/>
            <person name="Sun H."/>
            <person name="Tunlid A."/>
            <person name="Henrissat B."/>
            <person name="Grigoriev I.V."/>
            <person name="Hibbett D.S."/>
            <person name="Martin F."/>
        </authorList>
    </citation>
    <scope>NUCLEOTIDE SEQUENCE [LARGE SCALE GENOMIC DNA]</scope>
    <source>
        <strain evidence="2">UH-Slu-Lm8-n1</strain>
    </source>
</reference>
<gene>
    <name evidence="1" type="ORF">CY34DRAFT_806811</name>
</gene>
<accession>A0A0C9ZSL5</accession>
<evidence type="ECO:0000313" key="2">
    <source>
        <dbReference type="Proteomes" id="UP000054485"/>
    </source>
</evidence>
<dbReference type="InParanoid" id="A0A0C9ZSL5"/>
<protein>
    <submittedName>
        <fullName evidence="1">Unplaced genomic scaffold CY34scaffold_158, whole genome shotgun sequence</fullName>
    </submittedName>
</protein>
<keyword evidence="2" id="KW-1185">Reference proteome</keyword>
<name>A0A0C9ZSL5_9AGAM</name>
<reference evidence="1 2" key="1">
    <citation type="submission" date="2014-04" db="EMBL/GenBank/DDBJ databases">
        <authorList>
            <consortium name="DOE Joint Genome Institute"/>
            <person name="Kuo A."/>
            <person name="Ruytinx J."/>
            <person name="Rineau F."/>
            <person name="Colpaert J."/>
            <person name="Kohler A."/>
            <person name="Nagy L.G."/>
            <person name="Floudas D."/>
            <person name="Copeland A."/>
            <person name="Barry K.W."/>
            <person name="Cichocki N."/>
            <person name="Veneault-Fourrey C."/>
            <person name="LaButti K."/>
            <person name="Lindquist E.A."/>
            <person name="Lipzen A."/>
            <person name="Lundell T."/>
            <person name="Morin E."/>
            <person name="Murat C."/>
            <person name="Sun H."/>
            <person name="Tunlid A."/>
            <person name="Henrissat B."/>
            <person name="Grigoriev I.V."/>
            <person name="Hibbett D.S."/>
            <person name="Martin F."/>
            <person name="Nordberg H.P."/>
            <person name="Cantor M.N."/>
            <person name="Hua S.X."/>
        </authorList>
    </citation>
    <scope>NUCLEOTIDE SEQUENCE [LARGE SCALE GENOMIC DNA]</scope>
    <source>
        <strain evidence="1 2">UH-Slu-Lm8-n1</strain>
    </source>
</reference>
<dbReference type="EMBL" id="KN835289">
    <property type="protein sequence ID" value="KIK40815.1"/>
    <property type="molecule type" value="Genomic_DNA"/>
</dbReference>
<sequence length="88" mass="10108">MCMNKTRKIHLVGPVYRAIPYSDFQLGFFQQRSTKIEICIMWAESSSCVLRDLERYGIKPTTAPKIPQQFNKLPIDLGWQSAGIANFL</sequence>
<organism evidence="1 2">
    <name type="scientific">Suillus luteus UH-Slu-Lm8-n1</name>
    <dbReference type="NCBI Taxonomy" id="930992"/>
    <lineage>
        <taxon>Eukaryota</taxon>
        <taxon>Fungi</taxon>
        <taxon>Dikarya</taxon>
        <taxon>Basidiomycota</taxon>
        <taxon>Agaricomycotina</taxon>
        <taxon>Agaricomycetes</taxon>
        <taxon>Agaricomycetidae</taxon>
        <taxon>Boletales</taxon>
        <taxon>Suillineae</taxon>
        <taxon>Suillaceae</taxon>
        <taxon>Suillus</taxon>
    </lineage>
</organism>
<dbReference type="HOGENOM" id="CLU_2470562_0_0_1"/>
<proteinExistence type="predicted"/>
<evidence type="ECO:0000313" key="1">
    <source>
        <dbReference type="EMBL" id="KIK40815.1"/>
    </source>
</evidence>
<dbReference type="AlphaFoldDB" id="A0A0C9ZSL5"/>